<reference evidence="2" key="1">
    <citation type="submission" date="2014-11" db="EMBL/GenBank/DDBJ databases">
        <authorList>
            <person name="Amaro Gonzalez C."/>
        </authorList>
    </citation>
    <scope>NUCLEOTIDE SEQUENCE</scope>
</reference>
<protein>
    <submittedName>
        <fullName evidence="2">Uncharacterized protein</fullName>
    </submittedName>
</protein>
<feature type="compositionally biased region" description="Basic residues" evidence="1">
    <location>
        <begin position="1"/>
        <end position="10"/>
    </location>
</feature>
<organism evidence="2">
    <name type="scientific">Anguilla anguilla</name>
    <name type="common">European freshwater eel</name>
    <name type="synonym">Muraena anguilla</name>
    <dbReference type="NCBI Taxonomy" id="7936"/>
    <lineage>
        <taxon>Eukaryota</taxon>
        <taxon>Metazoa</taxon>
        <taxon>Chordata</taxon>
        <taxon>Craniata</taxon>
        <taxon>Vertebrata</taxon>
        <taxon>Euteleostomi</taxon>
        <taxon>Actinopterygii</taxon>
        <taxon>Neopterygii</taxon>
        <taxon>Teleostei</taxon>
        <taxon>Anguilliformes</taxon>
        <taxon>Anguillidae</taxon>
        <taxon>Anguilla</taxon>
    </lineage>
</organism>
<proteinExistence type="predicted"/>
<evidence type="ECO:0000313" key="2">
    <source>
        <dbReference type="EMBL" id="JAH96402.1"/>
    </source>
</evidence>
<sequence length="73" mass="8487">MDGHHHHHSNRNSGHAPPVGSQTVVSQRLCIRFKSPKIYLQRRNTGCFYMTYMQYIALPSRWRTCARNVCNGL</sequence>
<reference evidence="2" key="2">
    <citation type="journal article" date="2015" name="Fish Shellfish Immunol.">
        <title>Early steps in the European eel (Anguilla anguilla)-Vibrio vulnificus interaction in the gills: Role of the RtxA13 toxin.</title>
        <authorList>
            <person name="Callol A."/>
            <person name="Pajuelo D."/>
            <person name="Ebbesson L."/>
            <person name="Teles M."/>
            <person name="MacKenzie S."/>
            <person name="Amaro C."/>
        </authorList>
    </citation>
    <scope>NUCLEOTIDE SEQUENCE</scope>
</reference>
<dbReference type="EMBL" id="GBXM01012175">
    <property type="protein sequence ID" value="JAH96402.1"/>
    <property type="molecule type" value="Transcribed_RNA"/>
</dbReference>
<name>A0A0E9X103_ANGAN</name>
<accession>A0A0E9X103</accession>
<feature type="region of interest" description="Disordered" evidence="1">
    <location>
        <begin position="1"/>
        <end position="21"/>
    </location>
</feature>
<dbReference type="AlphaFoldDB" id="A0A0E9X103"/>
<evidence type="ECO:0000256" key="1">
    <source>
        <dbReference type="SAM" id="MobiDB-lite"/>
    </source>
</evidence>